<proteinExistence type="predicted"/>
<evidence type="ECO:0000313" key="1">
    <source>
        <dbReference type="EMBL" id="KIK16666.1"/>
    </source>
</evidence>
<name>A0A0C9YJ05_9AGAM</name>
<accession>A0A0C9YJ05</accession>
<sequence length="72" mass="7902">MGAAYQSSHRHISTLARVDITELHPRRAFAITVSEADFNRVGGGREPQASGPMRVLNVWYPGLNVPAATRSR</sequence>
<dbReference type="AlphaFoldDB" id="A0A0C9YJ05"/>
<organism evidence="1 2">
    <name type="scientific">Pisolithus microcarpus 441</name>
    <dbReference type="NCBI Taxonomy" id="765257"/>
    <lineage>
        <taxon>Eukaryota</taxon>
        <taxon>Fungi</taxon>
        <taxon>Dikarya</taxon>
        <taxon>Basidiomycota</taxon>
        <taxon>Agaricomycotina</taxon>
        <taxon>Agaricomycetes</taxon>
        <taxon>Agaricomycetidae</taxon>
        <taxon>Boletales</taxon>
        <taxon>Sclerodermatineae</taxon>
        <taxon>Pisolithaceae</taxon>
        <taxon>Pisolithus</taxon>
    </lineage>
</organism>
<reference evidence="1 2" key="1">
    <citation type="submission" date="2014-04" db="EMBL/GenBank/DDBJ databases">
        <authorList>
            <consortium name="DOE Joint Genome Institute"/>
            <person name="Kuo A."/>
            <person name="Kohler A."/>
            <person name="Costa M.D."/>
            <person name="Nagy L.G."/>
            <person name="Floudas D."/>
            <person name="Copeland A."/>
            <person name="Barry K.W."/>
            <person name="Cichocki N."/>
            <person name="Veneault-Fourrey C."/>
            <person name="LaButti K."/>
            <person name="Lindquist E.A."/>
            <person name="Lipzen A."/>
            <person name="Lundell T."/>
            <person name="Morin E."/>
            <person name="Murat C."/>
            <person name="Sun H."/>
            <person name="Tunlid A."/>
            <person name="Henrissat B."/>
            <person name="Grigoriev I.V."/>
            <person name="Hibbett D.S."/>
            <person name="Martin F."/>
            <person name="Nordberg H.P."/>
            <person name="Cantor M.N."/>
            <person name="Hua S.X."/>
        </authorList>
    </citation>
    <scope>NUCLEOTIDE SEQUENCE [LARGE SCALE GENOMIC DNA]</scope>
    <source>
        <strain evidence="1 2">441</strain>
    </source>
</reference>
<dbReference type="HOGENOM" id="CLU_2723132_0_0_1"/>
<dbReference type="EMBL" id="KN833850">
    <property type="protein sequence ID" value="KIK16666.1"/>
    <property type="molecule type" value="Genomic_DNA"/>
</dbReference>
<reference evidence="2" key="2">
    <citation type="submission" date="2015-01" db="EMBL/GenBank/DDBJ databases">
        <title>Evolutionary Origins and Diversification of the Mycorrhizal Mutualists.</title>
        <authorList>
            <consortium name="DOE Joint Genome Institute"/>
            <consortium name="Mycorrhizal Genomics Consortium"/>
            <person name="Kohler A."/>
            <person name="Kuo A."/>
            <person name="Nagy L.G."/>
            <person name="Floudas D."/>
            <person name="Copeland A."/>
            <person name="Barry K.W."/>
            <person name="Cichocki N."/>
            <person name="Veneault-Fourrey C."/>
            <person name="LaButti K."/>
            <person name="Lindquist E.A."/>
            <person name="Lipzen A."/>
            <person name="Lundell T."/>
            <person name="Morin E."/>
            <person name="Murat C."/>
            <person name="Riley R."/>
            <person name="Ohm R."/>
            <person name="Sun H."/>
            <person name="Tunlid A."/>
            <person name="Henrissat B."/>
            <person name="Grigoriev I.V."/>
            <person name="Hibbett D.S."/>
            <person name="Martin F."/>
        </authorList>
    </citation>
    <scope>NUCLEOTIDE SEQUENCE [LARGE SCALE GENOMIC DNA]</scope>
    <source>
        <strain evidence="2">441</strain>
    </source>
</reference>
<keyword evidence="2" id="KW-1185">Reference proteome</keyword>
<protein>
    <submittedName>
        <fullName evidence="1">Uncharacterized protein</fullName>
    </submittedName>
</protein>
<evidence type="ECO:0000313" key="2">
    <source>
        <dbReference type="Proteomes" id="UP000054018"/>
    </source>
</evidence>
<dbReference type="Proteomes" id="UP000054018">
    <property type="component" value="Unassembled WGS sequence"/>
</dbReference>
<gene>
    <name evidence="1" type="ORF">PISMIDRAFT_15671</name>
</gene>